<gene>
    <name evidence="9" type="ORF">IPK02_16635</name>
</gene>
<evidence type="ECO:0000256" key="2">
    <source>
        <dbReference type="ARBA" id="ARBA00004613"/>
    </source>
</evidence>
<dbReference type="EMBL" id="JADJOT010000010">
    <property type="protein sequence ID" value="MBK7955434.1"/>
    <property type="molecule type" value="Genomic_DNA"/>
</dbReference>
<reference evidence="9 10" key="1">
    <citation type="submission" date="2020-10" db="EMBL/GenBank/DDBJ databases">
        <title>Connecting structure to function with the recovery of over 1000 high-quality activated sludge metagenome-assembled genomes encoding full-length rRNA genes using long-read sequencing.</title>
        <authorList>
            <person name="Singleton C.M."/>
            <person name="Petriglieri F."/>
            <person name="Kristensen J.M."/>
            <person name="Kirkegaard R.H."/>
            <person name="Michaelsen T.Y."/>
            <person name="Andersen M.H."/>
            <person name="Karst S.M."/>
            <person name="Dueholm M.S."/>
            <person name="Nielsen P.H."/>
            <person name="Albertsen M."/>
        </authorList>
    </citation>
    <scope>NUCLEOTIDE SEQUENCE [LARGE SCALE GENOMIC DNA]</scope>
    <source>
        <strain evidence="9">Fred_18-Q3-R57-64_BAT3C.720</strain>
    </source>
</reference>
<dbReference type="Proteomes" id="UP000706151">
    <property type="component" value="Unassembled WGS sequence"/>
</dbReference>
<dbReference type="PANTHER" id="PTHR34043">
    <property type="entry name" value="ALPHA/BETA-HYDROLASES SUPERFAMILY PROTEIN"/>
    <property type="match status" value="1"/>
</dbReference>
<feature type="domain" description="Lipase-like C-terminal" evidence="8">
    <location>
        <begin position="3"/>
        <end position="320"/>
    </location>
</feature>
<keyword evidence="4" id="KW-0964">Secreted</keyword>
<comment type="subcellular location">
    <subcellularLocation>
        <location evidence="2">Secreted</location>
    </subcellularLocation>
</comment>
<keyword evidence="7" id="KW-0443">Lipid metabolism</keyword>
<evidence type="ECO:0000256" key="5">
    <source>
        <dbReference type="ARBA" id="ARBA00022729"/>
    </source>
</evidence>
<protein>
    <recommendedName>
        <fullName evidence="3">triacylglycerol lipase</fullName>
        <ecNumber evidence="3">3.1.1.3</ecNumber>
    </recommendedName>
</protein>
<evidence type="ECO:0000313" key="10">
    <source>
        <dbReference type="Proteomes" id="UP000706151"/>
    </source>
</evidence>
<evidence type="ECO:0000256" key="6">
    <source>
        <dbReference type="ARBA" id="ARBA00022801"/>
    </source>
</evidence>
<keyword evidence="6" id="KW-0378">Hydrolase</keyword>
<dbReference type="SUPFAM" id="SSF53474">
    <property type="entry name" value="alpha/beta-Hydrolases"/>
    <property type="match status" value="1"/>
</dbReference>
<accession>A0A935TCX0</accession>
<dbReference type="AlphaFoldDB" id="A0A935TCX0"/>
<dbReference type="EC" id="3.1.1.3" evidence="3"/>
<dbReference type="Pfam" id="PF24708">
    <property type="entry name" value="Lip_C"/>
    <property type="match status" value="1"/>
</dbReference>
<evidence type="ECO:0000256" key="4">
    <source>
        <dbReference type="ARBA" id="ARBA00022525"/>
    </source>
</evidence>
<keyword evidence="5" id="KW-0732">Signal</keyword>
<evidence type="ECO:0000259" key="8">
    <source>
        <dbReference type="Pfam" id="PF24708"/>
    </source>
</evidence>
<proteinExistence type="predicted"/>
<evidence type="ECO:0000313" key="9">
    <source>
        <dbReference type="EMBL" id="MBK7955434.1"/>
    </source>
</evidence>
<name>A0A935TCX0_9PROT</name>
<dbReference type="GO" id="GO:0006629">
    <property type="term" value="P:lipid metabolic process"/>
    <property type="evidence" value="ECO:0007669"/>
    <property type="project" value="UniProtKB-KW"/>
</dbReference>
<sequence>MANNHPVVLVHGLLGWGPKELGGVPYWGSALVVPAKLKRHQASVGPLGSAHDRACELAAQIKGTRVDYGLRHATKEGHAQFGTDYSHKPGFVPGWSARKPVHLVGHSLGSPTVRCLQHLLAIDYWGWGSNAQWVASISTISGVSNGSTGVYLLGANEQTGLLTRETMTSALFGMIELFGAASGGIFDSIYDFDLAYWGLLRGPDESLLAYLQRVVDSRFWIGKDNASYSLTLQGAYTDNQIWKTDPNTHYFSYVTEQTTRGFLSNFCYPDPLMNPALLPLSAYIGKKQFAQPPIPTPNFNSADWWENDGAVPSYSQLYPHISGDHPVGGEMRGDTPADAFMKGHWYYQWERNIDHLDICVTPQLNQIGWQRRFYIALFARLAAL</sequence>
<evidence type="ECO:0000256" key="3">
    <source>
        <dbReference type="ARBA" id="ARBA00013279"/>
    </source>
</evidence>
<dbReference type="GO" id="GO:0004806">
    <property type="term" value="F:triacylglycerol lipase activity"/>
    <property type="evidence" value="ECO:0007669"/>
    <property type="project" value="UniProtKB-EC"/>
</dbReference>
<evidence type="ECO:0000256" key="1">
    <source>
        <dbReference type="ARBA" id="ARBA00001024"/>
    </source>
</evidence>
<dbReference type="InterPro" id="IPR056304">
    <property type="entry name" value="Lip-like_C"/>
</dbReference>
<evidence type="ECO:0000256" key="7">
    <source>
        <dbReference type="ARBA" id="ARBA00023098"/>
    </source>
</evidence>
<dbReference type="InterPro" id="IPR029058">
    <property type="entry name" value="AB_hydrolase_fold"/>
</dbReference>
<dbReference type="PANTHER" id="PTHR34043:SF3">
    <property type="entry name" value="ALPHA_BETA-HYDROLASES SUPERFAMILY PROTEIN"/>
    <property type="match status" value="1"/>
</dbReference>
<comment type="caution">
    <text evidence="9">The sequence shown here is derived from an EMBL/GenBank/DDBJ whole genome shotgun (WGS) entry which is preliminary data.</text>
</comment>
<comment type="catalytic activity">
    <reaction evidence="1">
        <text>a triacylglycerol + H2O = a diacylglycerol + a fatty acid + H(+)</text>
        <dbReference type="Rhea" id="RHEA:12044"/>
        <dbReference type="ChEBI" id="CHEBI:15377"/>
        <dbReference type="ChEBI" id="CHEBI:15378"/>
        <dbReference type="ChEBI" id="CHEBI:17855"/>
        <dbReference type="ChEBI" id="CHEBI:18035"/>
        <dbReference type="ChEBI" id="CHEBI:28868"/>
        <dbReference type="EC" id="3.1.1.3"/>
    </reaction>
</comment>
<dbReference type="GO" id="GO:0005576">
    <property type="term" value="C:extracellular region"/>
    <property type="evidence" value="ECO:0007669"/>
    <property type="project" value="UniProtKB-SubCell"/>
</dbReference>
<organism evidence="9 10">
    <name type="scientific">Candidatus Accumulibacter affinis</name>
    <dbReference type="NCBI Taxonomy" id="2954384"/>
    <lineage>
        <taxon>Bacteria</taxon>
        <taxon>Pseudomonadati</taxon>
        <taxon>Pseudomonadota</taxon>
        <taxon>Betaproteobacteria</taxon>
        <taxon>Candidatus Accumulibacter</taxon>
    </lineage>
</organism>
<dbReference type="Gene3D" id="3.40.50.1820">
    <property type="entry name" value="alpha/beta hydrolase"/>
    <property type="match status" value="1"/>
</dbReference>